<proteinExistence type="predicted"/>
<dbReference type="InterPro" id="IPR000198">
    <property type="entry name" value="RhoGAP_dom"/>
</dbReference>
<dbReference type="SMART" id="SM00324">
    <property type="entry name" value="RhoGAP"/>
    <property type="match status" value="1"/>
</dbReference>
<dbReference type="GO" id="GO:0007264">
    <property type="term" value="P:small GTPase-mediated signal transduction"/>
    <property type="evidence" value="ECO:0007669"/>
    <property type="project" value="InterPro"/>
</dbReference>
<feature type="domain" description="Rho-GAP" evidence="1">
    <location>
        <begin position="105"/>
        <end position="256"/>
    </location>
</feature>
<dbReference type="InterPro" id="IPR039767">
    <property type="entry name" value="RALBP1"/>
</dbReference>
<evidence type="ECO:0000313" key="3">
    <source>
        <dbReference type="Proteomes" id="UP001331761"/>
    </source>
</evidence>
<reference evidence="2 3" key="1">
    <citation type="submission" date="2019-10" db="EMBL/GenBank/DDBJ databases">
        <title>Assembly and Annotation for the nematode Trichostrongylus colubriformis.</title>
        <authorList>
            <person name="Martin J."/>
        </authorList>
    </citation>
    <scope>NUCLEOTIDE SEQUENCE [LARGE SCALE GENOMIC DNA]</scope>
    <source>
        <strain evidence="2">G859</strain>
        <tissue evidence="2">Whole worm</tissue>
    </source>
</reference>
<dbReference type="PANTHER" id="PTHR12783">
    <property type="entry name" value="RALA BINDING PROTEIN 1 RALBP1"/>
    <property type="match status" value="1"/>
</dbReference>
<dbReference type="Pfam" id="PF00620">
    <property type="entry name" value="RhoGAP"/>
    <property type="match status" value="1"/>
</dbReference>
<dbReference type="AlphaFoldDB" id="A0AAN8FDX7"/>
<organism evidence="2 3">
    <name type="scientific">Trichostrongylus colubriformis</name>
    <name type="common">Black scour worm</name>
    <dbReference type="NCBI Taxonomy" id="6319"/>
    <lineage>
        <taxon>Eukaryota</taxon>
        <taxon>Metazoa</taxon>
        <taxon>Ecdysozoa</taxon>
        <taxon>Nematoda</taxon>
        <taxon>Chromadorea</taxon>
        <taxon>Rhabditida</taxon>
        <taxon>Rhabditina</taxon>
        <taxon>Rhabditomorpha</taxon>
        <taxon>Strongyloidea</taxon>
        <taxon>Trichostrongylidae</taxon>
        <taxon>Trichostrongylus</taxon>
    </lineage>
</organism>
<protein>
    <submittedName>
        <fullName evidence="2">RalA-binding protein 1</fullName>
    </submittedName>
</protein>
<dbReference type="Gene3D" id="1.10.555.10">
    <property type="entry name" value="Rho GTPase activation protein"/>
    <property type="match status" value="1"/>
</dbReference>
<dbReference type="PROSITE" id="PS50238">
    <property type="entry name" value="RHOGAP"/>
    <property type="match status" value="1"/>
</dbReference>
<name>A0AAN8FDX7_TRICO</name>
<dbReference type="InterPro" id="IPR008936">
    <property type="entry name" value="Rho_GTPase_activation_prot"/>
</dbReference>
<dbReference type="PANTHER" id="PTHR12783:SF5">
    <property type="entry name" value="RALA-BINDING PROTEIN 1"/>
    <property type="match status" value="1"/>
</dbReference>
<comment type="caution">
    <text evidence="2">The sequence shown here is derived from an EMBL/GenBank/DDBJ whole genome shotgun (WGS) entry which is preliminary data.</text>
</comment>
<keyword evidence="3" id="KW-1185">Reference proteome</keyword>
<dbReference type="GO" id="GO:0005096">
    <property type="term" value="F:GTPase activator activity"/>
    <property type="evidence" value="ECO:0007669"/>
    <property type="project" value="InterPro"/>
</dbReference>
<dbReference type="EMBL" id="WIXE01019882">
    <property type="protein sequence ID" value="KAK5969673.1"/>
    <property type="molecule type" value="Genomic_DNA"/>
</dbReference>
<evidence type="ECO:0000259" key="1">
    <source>
        <dbReference type="PROSITE" id="PS50238"/>
    </source>
</evidence>
<dbReference type="SUPFAM" id="SSF48350">
    <property type="entry name" value="GTPase activation domain, GAP"/>
    <property type="match status" value="1"/>
</dbReference>
<evidence type="ECO:0000313" key="2">
    <source>
        <dbReference type="EMBL" id="KAK5969673.1"/>
    </source>
</evidence>
<accession>A0AAN8FDX7</accession>
<gene>
    <name evidence="2" type="ORF">GCK32_016020</name>
</gene>
<dbReference type="GO" id="GO:0031267">
    <property type="term" value="F:small GTPase binding"/>
    <property type="evidence" value="ECO:0007669"/>
    <property type="project" value="InterPro"/>
</dbReference>
<dbReference type="Proteomes" id="UP001331761">
    <property type="component" value="Unassembled WGS sequence"/>
</dbReference>
<sequence>MIKFSNMFCYWTPVEFEFTILKCCDTMCVPKLLRINEQEKILFATVARSMVEELEKEKKRKGLRLVSRKSSRKMLGKWKKLDDSDKCEKQDSLREAEPLRQVLGVPLETANDVDPSLDGIPVPAFFRHSIDYVENYGLTLEGIYRVSCPKTRLDELERKVNDGVALDFVEAHEAAGLIKRFLRQLPEPLLSCNFEMTVKECSCDWRNPCQCAIRDKMKKMLRHIKASHFYVLGYLFLHIRNVIEMVGGRCFAVFEK</sequence>